<organism evidence="1 2">
    <name type="scientific">Thermaerobacter marianensis (strain ATCC 700841 / DSM 12885 / JCM 10246 / 7p75a)</name>
    <dbReference type="NCBI Taxonomy" id="644966"/>
    <lineage>
        <taxon>Bacteria</taxon>
        <taxon>Bacillati</taxon>
        <taxon>Bacillota</taxon>
        <taxon>Clostridia</taxon>
        <taxon>Eubacteriales</taxon>
        <taxon>Clostridiales Family XVII. Incertae Sedis</taxon>
        <taxon>Thermaerobacter</taxon>
    </lineage>
</organism>
<dbReference type="Pfam" id="PF15781">
    <property type="entry name" value="ParE-like_toxin"/>
    <property type="match status" value="1"/>
</dbReference>
<proteinExistence type="predicted"/>
<reference evidence="2" key="2">
    <citation type="journal article" date="2010" name="Stand. Genomic Sci.">
        <title>Complete genome sequence of Thermaerobacter marianensis type strain (7p75aT).</title>
        <authorList>
            <person name="Han C."/>
            <person name="Gu W."/>
            <person name="Zhang X."/>
            <person name="Lapidus A."/>
            <person name="Nolan M."/>
            <person name="Copeland A."/>
            <person name="Lucas S."/>
            <person name="Glavina Del Rio T."/>
            <person name="Tice H."/>
            <person name="Cheng J."/>
            <person name="Tapia R."/>
            <person name="Goodwin L."/>
            <person name="Pitluck S."/>
            <person name="Pagani I."/>
            <person name="Ivanova N."/>
            <person name="Mavromatis K."/>
            <person name="Mikhailova N."/>
            <person name="Pati A."/>
            <person name="Chen A."/>
            <person name="Palaniappan K."/>
            <person name="Land M."/>
            <person name="Hauser L."/>
            <person name="Chang Y."/>
            <person name="Jeffries C."/>
            <person name="Schneider S."/>
            <person name="Rohde M."/>
            <person name="Goker M."/>
            <person name="Pukall R."/>
            <person name="Woyke T."/>
            <person name="Bristow J."/>
            <person name="Eisen J."/>
            <person name="Markowitz V."/>
            <person name="Hugenholtz P."/>
            <person name="Kyrpides N."/>
            <person name="Klenk H."/>
            <person name="Detter J."/>
        </authorList>
    </citation>
    <scope>NUCLEOTIDE SEQUENCE [LARGE SCALE GENOMIC DNA]</scope>
    <source>
        <strain evidence="2">ATCC 700841 / DSM 12885 / JCM 10246 / 7p75a</strain>
    </source>
</reference>
<evidence type="ECO:0008006" key="3">
    <source>
        <dbReference type="Google" id="ProtNLM"/>
    </source>
</evidence>
<sequence length="96" mass="11388">MTPYEVEAAPRFNRDAKRLPPALKRALDAEIRTIAADPIRGDRKRGLLRDVYVEKFKAQNDQWLIAYNIDENRRVIQLLAFGQHENFYRDLGRYIR</sequence>
<dbReference type="Gene3D" id="3.30.2310.20">
    <property type="entry name" value="RelE-like"/>
    <property type="match status" value="1"/>
</dbReference>
<dbReference type="eggNOG" id="COG2026">
    <property type="taxonomic scope" value="Bacteria"/>
</dbReference>
<dbReference type="STRING" id="644966.Tmar_0716"/>
<dbReference type="RefSeq" id="WP_013495136.1">
    <property type="nucleotide sequence ID" value="NC_014831.1"/>
</dbReference>
<dbReference type="SUPFAM" id="SSF143011">
    <property type="entry name" value="RelE-like"/>
    <property type="match status" value="1"/>
</dbReference>
<accession>E6SI53</accession>
<dbReference type="InterPro" id="IPR031552">
    <property type="entry name" value="ParE-like_toxin"/>
</dbReference>
<dbReference type="HOGENOM" id="CLU_157820_0_0_9"/>
<dbReference type="EMBL" id="CP002344">
    <property type="protein sequence ID" value="ADU50831.1"/>
    <property type="molecule type" value="Genomic_DNA"/>
</dbReference>
<protein>
    <recommendedName>
        <fullName evidence="3">Addiction module toxin, RelE/StbE family</fullName>
    </recommendedName>
</protein>
<name>E6SI53_THEM7</name>
<dbReference type="KEGG" id="tmr:Tmar_0716"/>
<dbReference type="Proteomes" id="UP000008915">
    <property type="component" value="Chromosome"/>
</dbReference>
<dbReference type="OrthoDB" id="82378at2"/>
<gene>
    <name evidence="1" type="ordered locus">Tmar_0716</name>
</gene>
<dbReference type="AlphaFoldDB" id="E6SI53"/>
<evidence type="ECO:0000313" key="2">
    <source>
        <dbReference type="Proteomes" id="UP000008915"/>
    </source>
</evidence>
<keyword evidence="2" id="KW-1185">Reference proteome</keyword>
<dbReference type="InterPro" id="IPR035093">
    <property type="entry name" value="RelE/ParE_toxin_dom_sf"/>
</dbReference>
<evidence type="ECO:0000313" key="1">
    <source>
        <dbReference type="EMBL" id="ADU50831.1"/>
    </source>
</evidence>
<reference evidence="1 2" key="1">
    <citation type="journal article" date="2010" name="Stand. Genomic Sci.">
        <title>Complete genome sequence of Thermaerobacter marianensis type strain (7p75a).</title>
        <authorList>
            <person name="Han C."/>
            <person name="Gu W."/>
            <person name="Zhang X."/>
            <person name="Lapidus A."/>
            <person name="Nolan M."/>
            <person name="Copeland A."/>
            <person name="Lucas S."/>
            <person name="Del Rio T.G."/>
            <person name="Tice H."/>
            <person name="Cheng J.F."/>
            <person name="Tapia R."/>
            <person name="Goodwin L."/>
            <person name="Pitluck S."/>
            <person name="Pagani I."/>
            <person name="Ivanova N."/>
            <person name="Mavromatis K."/>
            <person name="Mikhailova N."/>
            <person name="Pati A."/>
            <person name="Chen A."/>
            <person name="Palaniappan K."/>
            <person name="Land M."/>
            <person name="Hauser L."/>
            <person name="Chang Y.J."/>
            <person name="Jeffries C.D."/>
            <person name="Schneider S."/>
            <person name="Rohde M."/>
            <person name="Goker M."/>
            <person name="Pukall R."/>
            <person name="Woyke T."/>
            <person name="Bristow J."/>
            <person name="Eisen J.A."/>
            <person name="Markowitz V."/>
            <person name="Hugenholtz P."/>
            <person name="Kyrpides N.C."/>
            <person name="Klenk H.P."/>
            <person name="Detter J.C."/>
        </authorList>
    </citation>
    <scope>NUCLEOTIDE SEQUENCE [LARGE SCALE GENOMIC DNA]</scope>
    <source>
        <strain evidence="2">ATCC 700841 / DSM 12885 / JCM 10246 / 7p75a</strain>
    </source>
</reference>